<name>A0ACB9YBZ5_PLABR</name>
<sequence>MKGMETLYDILFGCKICTTGILINMPHVSDSESNNSEWKGATTDSTFLHKNNFNKLAKFAKSAYKLPSTENDKSYMNSSENFENFETNDHTIYDNTYENDYDPDYETHEFYNTEIVGCIREKTFPYECLYNIEHNSECQNQKEKNYKNTLTMQNELIFQNDMLRNVLKSSQNMKEMQRELFNVDVKNFVPVSPPQTKSAYSVQREYSKMYDNDIHEDYDLNNSNSNSTQNANKPSCYNTSYECNAFINKENLKHKNITVSKEEKHSSKQKLPLQPPRIGEIKVNIDDIKTGLLSYYSNIYSLDHYDIEDRINILKYGDKNISDSVNVKYFYKKEQVSKRLPFIHYNDELNNPNSFSYQNTPVDYYYSGDAHNSKWSTPHHFHMNNLTNKEAKLEEEAEKEEETKLKKVNASENAYDHVGQIAELLTSLKNKCADANFKAQTLISKFNSKYENPDNRFWIHDLVPVHLRKPKLNDDDGIRKHIAVTYAQLYNEAMLNKKKITALEKKLHILKLRANSYKNGHRMETRNAL</sequence>
<dbReference type="EMBL" id="CM043776">
    <property type="protein sequence ID" value="KAI4838997.1"/>
    <property type="molecule type" value="Genomic_DNA"/>
</dbReference>
<comment type="caution">
    <text evidence="1">The sequence shown here is derived from an EMBL/GenBank/DDBJ whole genome shotgun (WGS) entry which is preliminary data.</text>
</comment>
<dbReference type="Proteomes" id="UP001056978">
    <property type="component" value="Chromosome 8"/>
</dbReference>
<accession>A0ACB9YBZ5</accession>
<organism evidence="1 2">
    <name type="scientific">Plasmodium brasilianum</name>
    <dbReference type="NCBI Taxonomy" id="5824"/>
    <lineage>
        <taxon>Eukaryota</taxon>
        <taxon>Sar</taxon>
        <taxon>Alveolata</taxon>
        <taxon>Apicomplexa</taxon>
        <taxon>Aconoidasida</taxon>
        <taxon>Haemosporida</taxon>
        <taxon>Plasmodiidae</taxon>
        <taxon>Plasmodium</taxon>
        <taxon>Plasmodium (Plasmodium)</taxon>
    </lineage>
</organism>
<evidence type="ECO:0000313" key="2">
    <source>
        <dbReference type="Proteomes" id="UP001056978"/>
    </source>
</evidence>
<evidence type="ECO:0000313" key="1">
    <source>
        <dbReference type="EMBL" id="KAI4838997.1"/>
    </source>
</evidence>
<protein>
    <submittedName>
        <fullName evidence="1">Uncharacterized protein</fullName>
    </submittedName>
</protein>
<keyword evidence="2" id="KW-1185">Reference proteome</keyword>
<reference evidence="1" key="1">
    <citation type="submission" date="2022-06" db="EMBL/GenBank/DDBJ databases">
        <title>The First Complete Genome of the Simian Malaria Parasite Plasmodium brasilianum.</title>
        <authorList>
            <person name="Bajic M."/>
            <person name="Ravishankar S."/>
        </authorList>
    </citation>
    <scope>NUCLEOTIDE SEQUENCE</scope>
    <source>
        <strain evidence="1">Bolivian I</strain>
    </source>
</reference>
<gene>
    <name evidence="1" type="ORF">MKS88_002509</name>
</gene>
<proteinExistence type="predicted"/>